<dbReference type="Proteomes" id="UP000078237">
    <property type="component" value="Unassembled WGS sequence"/>
</dbReference>
<comment type="caution">
    <text evidence="2">The sequence shown here is derived from an EMBL/GenBank/DDBJ whole genome shotgun (WGS) entry which is preliminary data.</text>
</comment>
<evidence type="ECO:0000259" key="1">
    <source>
        <dbReference type="Pfam" id="PF09362"/>
    </source>
</evidence>
<evidence type="ECO:0000313" key="2">
    <source>
        <dbReference type="EMBL" id="KXX76436.1"/>
    </source>
</evidence>
<dbReference type="EMBL" id="LCTW02000211">
    <property type="protein sequence ID" value="KXX76436.1"/>
    <property type="molecule type" value="Genomic_DNA"/>
</dbReference>
<dbReference type="PANTHER" id="PTHR43662">
    <property type="match status" value="1"/>
</dbReference>
<dbReference type="VEuPathDB" id="FungiDB:MMYC01_206812"/>
<dbReference type="InterPro" id="IPR018535">
    <property type="entry name" value="DUF1996"/>
</dbReference>
<reference evidence="2" key="2">
    <citation type="submission" date="2015-06" db="EMBL/GenBank/DDBJ databases">
        <authorList>
            <person name="Hoefler B.C."/>
            <person name="Straight P.D."/>
        </authorList>
    </citation>
    <scope>NUCLEOTIDE SEQUENCE [LARGE SCALE GENOMIC DNA]</scope>
    <source>
        <strain evidence="2">Mm55</strain>
    </source>
</reference>
<keyword evidence="4" id="KW-1185">Reference proteome</keyword>
<organism evidence="2 4">
    <name type="scientific">Madurella mycetomatis</name>
    <dbReference type="NCBI Taxonomy" id="100816"/>
    <lineage>
        <taxon>Eukaryota</taxon>
        <taxon>Fungi</taxon>
        <taxon>Dikarya</taxon>
        <taxon>Ascomycota</taxon>
        <taxon>Pezizomycotina</taxon>
        <taxon>Sordariomycetes</taxon>
        <taxon>Sordariomycetidae</taxon>
        <taxon>Sordariales</taxon>
        <taxon>Sordariales incertae sedis</taxon>
        <taxon>Madurella</taxon>
    </lineage>
</organism>
<accession>A0A175VY00</accession>
<reference evidence="4" key="1">
    <citation type="submission" date="2015-06" db="EMBL/GenBank/DDBJ databases">
        <authorList>
            <person name="van de Sande W.W.J."/>
        </authorList>
    </citation>
    <scope>NUCLEOTIDE SEQUENCE [LARGE SCALE GENOMIC DNA]</scope>
    <source>
        <strain evidence="4">mm55</strain>
    </source>
</reference>
<gene>
    <name evidence="3" type="ORF">MMYC01_200186</name>
    <name evidence="2" type="ORF">MMYC01_206812</name>
</gene>
<dbReference type="VEuPathDB" id="FungiDB:MMYC01_200186"/>
<dbReference type="STRING" id="100816.A0A175VY00"/>
<protein>
    <recommendedName>
        <fullName evidence="1">DUF1996 domain-containing protein</fullName>
    </recommendedName>
</protein>
<sequence length="344" mass="37527">MKLKTSIAAVAAAQLATAQELMRFGCSQLTIDRIDPLVNPGSLPSPHVHQVIGGNSFNVSMSPETLDLPTKSTCTSCTYSEDFSNYWTANVYFKARNGTFKLVPQYANLGINVRGGMTVYYIRGYQPSARVTAFKPGFRMLVGDPANRDPNKVPRQLCFRCVPNMQQNPFGGAPCTGSDTKGFPQTTCGGGWRVTVTFPSCWDGKNTDSPDHKSHIAYPDRGTFESGGACPASHPVKIPQVMYETMFDTRQFNNRAEWPADGSQPFYWSHGDNTGYGIHGDYVFGWEGDALQRAMDNKCAGDRCAPLKRQSDADAIACTKPAAAREDIGTSGWLTTMPGQADNV</sequence>
<dbReference type="Pfam" id="PF09362">
    <property type="entry name" value="DUF1996"/>
    <property type="match status" value="1"/>
</dbReference>
<dbReference type="OrthoDB" id="74764at2759"/>
<dbReference type="EMBL" id="LCTW02000002">
    <property type="protein sequence ID" value="KXX83247.1"/>
    <property type="molecule type" value="Genomic_DNA"/>
</dbReference>
<reference evidence="2 4" key="3">
    <citation type="submission" date="2016-01" db="EMBL/GenBank/DDBJ databases">
        <title>Madurella mycetomatis genome sequencing.</title>
        <authorList>
            <person name="Van De Sande W."/>
        </authorList>
    </citation>
    <scope>NUCLEOTIDE SEQUENCE [LARGE SCALE GENOMIC DNA]</scope>
    <source>
        <strain evidence="4">mm55</strain>
        <strain evidence="2">Mm55</strain>
    </source>
</reference>
<dbReference type="AlphaFoldDB" id="A0A175VY00"/>
<evidence type="ECO:0000313" key="3">
    <source>
        <dbReference type="EMBL" id="KXX83247.1"/>
    </source>
</evidence>
<name>A0A175VY00_9PEZI</name>
<proteinExistence type="predicted"/>
<feature type="domain" description="DUF1996" evidence="1">
    <location>
        <begin position="35"/>
        <end position="286"/>
    </location>
</feature>
<evidence type="ECO:0000313" key="4">
    <source>
        <dbReference type="Proteomes" id="UP000078237"/>
    </source>
</evidence>
<dbReference type="PANTHER" id="PTHR43662:SF2">
    <property type="entry name" value="DUF1996 DOMAIN-CONTAINING PROTEIN"/>
    <property type="match status" value="1"/>
</dbReference>